<evidence type="ECO:0000313" key="4">
    <source>
        <dbReference type="Proteomes" id="UP000198398"/>
    </source>
</evidence>
<dbReference type="EMBL" id="CP022316">
    <property type="protein sequence ID" value="ASK65705.1"/>
    <property type="molecule type" value="Genomic_DNA"/>
</dbReference>
<dbReference type="AlphaFoldDB" id="A0A220UC97"/>
<accession>A0A220UC97</accession>
<feature type="domain" description="Calpain catalytic" evidence="2">
    <location>
        <begin position="149"/>
        <end position="277"/>
    </location>
</feature>
<feature type="region of interest" description="Disordered" evidence="1">
    <location>
        <begin position="92"/>
        <end position="140"/>
    </location>
</feature>
<dbReference type="KEGG" id="brv:CFK39_07490"/>
<reference evidence="4" key="1">
    <citation type="submission" date="2017-07" db="EMBL/GenBank/DDBJ databases">
        <title>Brachybacterium sp. VR2415.</title>
        <authorList>
            <person name="Tak E.J."/>
            <person name="Bae J.-W."/>
        </authorList>
    </citation>
    <scope>NUCLEOTIDE SEQUENCE [LARGE SCALE GENOMIC DNA]</scope>
    <source>
        <strain evidence="4">VR2415</strain>
    </source>
</reference>
<evidence type="ECO:0000259" key="2">
    <source>
        <dbReference type="Pfam" id="PF00648"/>
    </source>
</evidence>
<dbReference type="InterPro" id="IPR038765">
    <property type="entry name" value="Papain-like_cys_pep_sf"/>
</dbReference>
<dbReference type="RefSeq" id="WP_089064946.1">
    <property type="nucleotide sequence ID" value="NZ_CP022316.1"/>
</dbReference>
<protein>
    <recommendedName>
        <fullName evidence="2">Calpain catalytic domain-containing protein</fullName>
    </recommendedName>
</protein>
<dbReference type="GO" id="GO:0004198">
    <property type="term" value="F:calcium-dependent cysteine-type endopeptidase activity"/>
    <property type="evidence" value="ECO:0007669"/>
    <property type="project" value="InterPro"/>
</dbReference>
<dbReference type="Pfam" id="PF00648">
    <property type="entry name" value="Peptidase_C2"/>
    <property type="match status" value="1"/>
</dbReference>
<name>A0A220UC97_9MICO</name>
<gene>
    <name evidence="3" type="ORF">CFK39_07490</name>
</gene>
<feature type="compositionally biased region" description="Low complexity" evidence="1">
    <location>
        <begin position="96"/>
        <end position="107"/>
    </location>
</feature>
<dbReference type="SUPFAM" id="SSF54001">
    <property type="entry name" value="Cysteine proteinases"/>
    <property type="match status" value="1"/>
</dbReference>
<sequence length="301" mass="31514">MAFLLIGDLSGVVMTFLSAEANMLAAWADCAERMQSQLDSLLQAMRGAVRPAGWVGPDCEAFLSAFSAQVEHPGAHAVELLGTLGRRARSDAEEQVAASAADGSAAVGPGGGGDRSPPKTTEDSGGPVAVPAGVQDDVGDPAAIRRDAEGITQGGMGDCFFLAPLAAVARTNPAFLEENVWFEDGQYHVRFYEKDFLGRVQERIVTADPEVAGNGVRDSNSDISTMSIFETAYASHRGGYGEIENGGHAADPMFTLTGQDARTYDDESSIDQLRDELAAGHVVVADTGPRDGEGGLFDAES</sequence>
<dbReference type="Proteomes" id="UP000198398">
    <property type="component" value="Chromosome"/>
</dbReference>
<proteinExistence type="predicted"/>
<organism evidence="3 4">
    <name type="scientific">Brachybacterium avium</name>
    <dbReference type="NCBI Taxonomy" id="2017485"/>
    <lineage>
        <taxon>Bacteria</taxon>
        <taxon>Bacillati</taxon>
        <taxon>Actinomycetota</taxon>
        <taxon>Actinomycetes</taxon>
        <taxon>Micrococcales</taxon>
        <taxon>Dermabacteraceae</taxon>
        <taxon>Brachybacterium</taxon>
    </lineage>
</organism>
<evidence type="ECO:0000313" key="3">
    <source>
        <dbReference type="EMBL" id="ASK65705.1"/>
    </source>
</evidence>
<keyword evidence="4" id="KW-1185">Reference proteome</keyword>
<evidence type="ECO:0000256" key="1">
    <source>
        <dbReference type="SAM" id="MobiDB-lite"/>
    </source>
</evidence>
<dbReference type="InterPro" id="IPR001300">
    <property type="entry name" value="Peptidase_C2_calpain_cat"/>
</dbReference>
<dbReference type="GO" id="GO:0006508">
    <property type="term" value="P:proteolysis"/>
    <property type="evidence" value="ECO:0007669"/>
    <property type="project" value="InterPro"/>
</dbReference>